<dbReference type="Gene3D" id="1.10.1740.10">
    <property type="match status" value="1"/>
</dbReference>
<dbReference type="InterPro" id="IPR013249">
    <property type="entry name" value="RNA_pol_sigma70_r4_t2"/>
</dbReference>
<dbReference type="Pfam" id="PF08281">
    <property type="entry name" value="Sigma70_r4_2"/>
    <property type="match status" value="1"/>
</dbReference>
<evidence type="ECO:0000313" key="8">
    <source>
        <dbReference type="Proteomes" id="UP000215616"/>
    </source>
</evidence>
<protein>
    <submittedName>
        <fullName evidence="7">RNA polymerase subunit sigma-24</fullName>
    </submittedName>
</protein>
<dbReference type="InterPro" id="IPR013324">
    <property type="entry name" value="RNA_pol_sigma_r3/r4-like"/>
</dbReference>
<dbReference type="Proteomes" id="UP000215616">
    <property type="component" value="Unassembled WGS sequence"/>
</dbReference>
<keyword evidence="2" id="KW-0805">Transcription regulation</keyword>
<evidence type="ECO:0000256" key="1">
    <source>
        <dbReference type="ARBA" id="ARBA00010641"/>
    </source>
</evidence>
<sequence>MSETDSPKAVLLGLYAHKRANLVRFFAARLNSRAEAEDLVQDLYLRISGMEISGPIDSPSALLHRIGSNLMLDRLRSQKRSGARDTDWREANTTVLAGQDVSDQPTQDEIVDSRQRLRDLIEAVGELPEKTRQAFRLHKLEGLGHAETARRMNISVSMVEKHISSALATLTRRLR</sequence>
<dbReference type="Pfam" id="PF04542">
    <property type="entry name" value="Sigma70_r2"/>
    <property type="match status" value="1"/>
</dbReference>
<proteinExistence type="inferred from homology"/>
<evidence type="ECO:0000256" key="2">
    <source>
        <dbReference type="ARBA" id="ARBA00023015"/>
    </source>
</evidence>
<keyword evidence="3" id="KW-0731">Sigma factor</keyword>
<keyword evidence="4" id="KW-0804">Transcription</keyword>
<comment type="caution">
    <text evidence="7">The sequence shown here is derived from an EMBL/GenBank/DDBJ whole genome shotgun (WGS) entry which is preliminary data.</text>
</comment>
<gene>
    <name evidence="7" type="ORF">B7Z12_05370</name>
</gene>
<feature type="domain" description="RNA polymerase sigma-70 region 2" evidence="5">
    <location>
        <begin position="20"/>
        <end position="80"/>
    </location>
</feature>
<reference evidence="7 8" key="1">
    <citation type="submission" date="2017-03" db="EMBL/GenBank/DDBJ databases">
        <title>Lifting the veil on microbial sulfur biogeochemistry in mining wastewaters.</title>
        <authorList>
            <person name="Kantor R.S."/>
            <person name="Colenbrander Nelson T."/>
            <person name="Marshall S."/>
            <person name="Bennett D."/>
            <person name="Apte S."/>
            <person name="Camacho D."/>
            <person name="Thomas B.C."/>
            <person name="Warren L.A."/>
            <person name="Banfield J.F."/>
        </authorList>
    </citation>
    <scope>NUCLEOTIDE SEQUENCE [LARGE SCALE GENOMIC DNA]</scope>
    <source>
        <strain evidence="7">32-67-7</strain>
    </source>
</reference>
<evidence type="ECO:0000259" key="5">
    <source>
        <dbReference type="Pfam" id="PF04542"/>
    </source>
</evidence>
<dbReference type="PANTHER" id="PTHR43133:SF63">
    <property type="entry name" value="RNA POLYMERASE SIGMA FACTOR FECI-RELATED"/>
    <property type="match status" value="1"/>
</dbReference>
<comment type="similarity">
    <text evidence="1">Belongs to the sigma-70 factor family. ECF subfamily.</text>
</comment>
<dbReference type="NCBIfam" id="TIGR02937">
    <property type="entry name" value="sigma70-ECF"/>
    <property type="match status" value="1"/>
</dbReference>
<evidence type="ECO:0000259" key="6">
    <source>
        <dbReference type="Pfam" id="PF08281"/>
    </source>
</evidence>
<name>A0A258DA41_CAUVI</name>
<dbReference type="EMBL" id="NCDQ01000058">
    <property type="protein sequence ID" value="OYX04820.1"/>
    <property type="molecule type" value="Genomic_DNA"/>
</dbReference>
<dbReference type="InterPro" id="IPR013325">
    <property type="entry name" value="RNA_pol_sigma_r2"/>
</dbReference>
<dbReference type="Gene3D" id="1.10.10.10">
    <property type="entry name" value="Winged helix-like DNA-binding domain superfamily/Winged helix DNA-binding domain"/>
    <property type="match status" value="1"/>
</dbReference>
<evidence type="ECO:0000256" key="3">
    <source>
        <dbReference type="ARBA" id="ARBA00023082"/>
    </source>
</evidence>
<evidence type="ECO:0000256" key="4">
    <source>
        <dbReference type="ARBA" id="ARBA00023163"/>
    </source>
</evidence>
<organism evidence="7 8">
    <name type="scientific">Caulobacter vibrioides</name>
    <name type="common">Caulobacter crescentus</name>
    <dbReference type="NCBI Taxonomy" id="155892"/>
    <lineage>
        <taxon>Bacteria</taxon>
        <taxon>Pseudomonadati</taxon>
        <taxon>Pseudomonadota</taxon>
        <taxon>Alphaproteobacteria</taxon>
        <taxon>Caulobacterales</taxon>
        <taxon>Caulobacteraceae</taxon>
        <taxon>Caulobacter</taxon>
    </lineage>
</organism>
<dbReference type="InterPro" id="IPR014284">
    <property type="entry name" value="RNA_pol_sigma-70_dom"/>
</dbReference>
<evidence type="ECO:0000313" key="7">
    <source>
        <dbReference type="EMBL" id="OYX04820.1"/>
    </source>
</evidence>
<dbReference type="GO" id="GO:0003677">
    <property type="term" value="F:DNA binding"/>
    <property type="evidence" value="ECO:0007669"/>
    <property type="project" value="InterPro"/>
</dbReference>
<feature type="domain" description="RNA polymerase sigma factor 70 region 4 type 2" evidence="6">
    <location>
        <begin position="118"/>
        <end position="170"/>
    </location>
</feature>
<accession>A0A258DA41</accession>
<dbReference type="PANTHER" id="PTHR43133">
    <property type="entry name" value="RNA POLYMERASE ECF-TYPE SIGMA FACTO"/>
    <property type="match status" value="1"/>
</dbReference>
<dbReference type="GO" id="GO:0016987">
    <property type="term" value="F:sigma factor activity"/>
    <property type="evidence" value="ECO:0007669"/>
    <property type="project" value="UniProtKB-KW"/>
</dbReference>
<dbReference type="SUPFAM" id="SSF88946">
    <property type="entry name" value="Sigma2 domain of RNA polymerase sigma factors"/>
    <property type="match status" value="1"/>
</dbReference>
<dbReference type="InterPro" id="IPR007627">
    <property type="entry name" value="RNA_pol_sigma70_r2"/>
</dbReference>
<dbReference type="InterPro" id="IPR036388">
    <property type="entry name" value="WH-like_DNA-bd_sf"/>
</dbReference>
<dbReference type="InterPro" id="IPR039425">
    <property type="entry name" value="RNA_pol_sigma-70-like"/>
</dbReference>
<dbReference type="AlphaFoldDB" id="A0A258DA41"/>
<dbReference type="GO" id="GO:0006352">
    <property type="term" value="P:DNA-templated transcription initiation"/>
    <property type="evidence" value="ECO:0007669"/>
    <property type="project" value="InterPro"/>
</dbReference>
<dbReference type="SUPFAM" id="SSF88659">
    <property type="entry name" value="Sigma3 and sigma4 domains of RNA polymerase sigma factors"/>
    <property type="match status" value="1"/>
</dbReference>